<reference evidence="1 2" key="1">
    <citation type="journal article" date="2019" name="Sci. Transl. Med.">
        <title>Quorum sensing between bacterial species on the skin protects against epidermal injury in atopic dermatitis.</title>
        <authorList>
            <person name="Williams M.R."/>
        </authorList>
    </citation>
    <scope>NUCLEOTIDE SEQUENCE [LARGE SCALE GENOMIC DNA]</scope>
    <source>
        <strain evidence="1 2">E7</strain>
    </source>
</reference>
<gene>
    <name evidence="1" type="ORF">EQ812_04095</name>
</gene>
<sequence length="164" mass="19685">MSFENKLNKQYNKIANYVSDMIPGPWEKVNLVAYMEEYASEVFFFFTVPQKDELYYSQHIPKDFGVSKKEYVDSFFRLCDLYDDLNAIFIKYGQEPFGTCEFDFTIEGNLNVSFEYIDWKASNFSPSEKFDYYRYKKFGILPKFQYQIDDLHAVEKYVKESQEK</sequence>
<dbReference type="EMBL" id="SCHB01000002">
    <property type="protein sequence ID" value="TBW73033.1"/>
    <property type="molecule type" value="Genomic_DNA"/>
</dbReference>
<proteinExistence type="predicted"/>
<dbReference type="InterPro" id="IPR006728">
    <property type="entry name" value="YezG-like"/>
</dbReference>
<dbReference type="Gene3D" id="3.30.500.20">
    <property type="entry name" value="BH3703-like domains"/>
    <property type="match status" value="1"/>
</dbReference>
<dbReference type="RefSeq" id="WP_037555300.1">
    <property type="nucleotide sequence ID" value="NZ_AP021848.1"/>
</dbReference>
<dbReference type="Proteomes" id="UP000293637">
    <property type="component" value="Unassembled WGS sequence"/>
</dbReference>
<name>A0A4Q9WCE7_STALU</name>
<evidence type="ECO:0000313" key="2">
    <source>
        <dbReference type="Proteomes" id="UP000293637"/>
    </source>
</evidence>
<accession>A0A4Q9WCE7</accession>
<protein>
    <submittedName>
        <fullName evidence="1">TIGR01741 family protein</fullName>
    </submittedName>
</protein>
<dbReference type="InterPro" id="IPR036170">
    <property type="entry name" value="YezG-like_sf"/>
</dbReference>
<evidence type="ECO:0000313" key="1">
    <source>
        <dbReference type="EMBL" id="TBW73033.1"/>
    </source>
</evidence>
<dbReference type="Pfam" id="PF04634">
    <property type="entry name" value="YezG-like"/>
    <property type="match status" value="1"/>
</dbReference>
<dbReference type="NCBIfam" id="TIGR01741">
    <property type="entry name" value="staph_tand_hypo"/>
    <property type="match status" value="1"/>
</dbReference>
<dbReference type="SUPFAM" id="SSF160424">
    <property type="entry name" value="BH3703-like"/>
    <property type="match status" value="1"/>
</dbReference>
<comment type="caution">
    <text evidence="1">The sequence shown here is derived from an EMBL/GenBank/DDBJ whole genome shotgun (WGS) entry which is preliminary data.</text>
</comment>
<dbReference type="GeneID" id="58090242"/>
<dbReference type="AlphaFoldDB" id="A0A4Q9WCE7"/>
<organism evidence="1 2">
    <name type="scientific">Staphylococcus lugdunensis</name>
    <dbReference type="NCBI Taxonomy" id="28035"/>
    <lineage>
        <taxon>Bacteria</taxon>
        <taxon>Bacillati</taxon>
        <taxon>Bacillota</taxon>
        <taxon>Bacilli</taxon>
        <taxon>Bacillales</taxon>
        <taxon>Staphylococcaceae</taxon>
        <taxon>Staphylococcus</taxon>
    </lineage>
</organism>